<evidence type="ECO:0000256" key="1">
    <source>
        <dbReference type="ARBA" id="ARBA00009437"/>
    </source>
</evidence>
<dbReference type="Gene3D" id="3.40.190.290">
    <property type="match status" value="1"/>
</dbReference>
<dbReference type="InterPro" id="IPR005119">
    <property type="entry name" value="LysR_subst-bd"/>
</dbReference>
<protein>
    <submittedName>
        <fullName evidence="6">DNA-binding transcriptional LysR family regulator</fullName>
    </submittedName>
</protein>
<dbReference type="Pfam" id="PF00126">
    <property type="entry name" value="HTH_1"/>
    <property type="match status" value="1"/>
</dbReference>
<evidence type="ECO:0000313" key="6">
    <source>
        <dbReference type="EMBL" id="MDR6538599.1"/>
    </source>
</evidence>
<keyword evidence="2" id="KW-0805">Transcription regulation</keyword>
<dbReference type="Proteomes" id="UP001184230">
    <property type="component" value="Unassembled WGS sequence"/>
</dbReference>
<dbReference type="InterPro" id="IPR036390">
    <property type="entry name" value="WH_DNA-bd_sf"/>
</dbReference>
<organism evidence="6 7">
    <name type="scientific">Variovorax soli</name>
    <dbReference type="NCBI Taxonomy" id="376815"/>
    <lineage>
        <taxon>Bacteria</taxon>
        <taxon>Pseudomonadati</taxon>
        <taxon>Pseudomonadota</taxon>
        <taxon>Betaproteobacteria</taxon>
        <taxon>Burkholderiales</taxon>
        <taxon>Comamonadaceae</taxon>
        <taxon>Variovorax</taxon>
    </lineage>
</organism>
<name>A0ABU1NJG3_9BURK</name>
<dbReference type="SUPFAM" id="SSF53850">
    <property type="entry name" value="Periplasmic binding protein-like II"/>
    <property type="match status" value="1"/>
</dbReference>
<accession>A0ABU1NJG3</accession>
<dbReference type="EMBL" id="JAVDRF010000011">
    <property type="protein sequence ID" value="MDR6538599.1"/>
    <property type="molecule type" value="Genomic_DNA"/>
</dbReference>
<dbReference type="CDD" id="cd08421">
    <property type="entry name" value="PBP2_LTTR_like_1"/>
    <property type="match status" value="1"/>
</dbReference>
<dbReference type="PANTHER" id="PTHR30419">
    <property type="entry name" value="HTH-TYPE TRANSCRIPTIONAL REGULATOR YBHD"/>
    <property type="match status" value="1"/>
</dbReference>
<keyword evidence="3 6" id="KW-0238">DNA-binding</keyword>
<comment type="caution">
    <text evidence="6">The sequence shown here is derived from an EMBL/GenBank/DDBJ whole genome shotgun (WGS) entry which is preliminary data.</text>
</comment>
<dbReference type="SUPFAM" id="SSF46785">
    <property type="entry name" value="Winged helix' DNA-binding domain"/>
    <property type="match status" value="1"/>
</dbReference>
<feature type="domain" description="HTH lysR-type" evidence="5">
    <location>
        <begin position="48"/>
        <end position="105"/>
    </location>
</feature>
<comment type="similarity">
    <text evidence="1">Belongs to the LysR transcriptional regulatory family.</text>
</comment>
<evidence type="ECO:0000259" key="5">
    <source>
        <dbReference type="PROSITE" id="PS50931"/>
    </source>
</evidence>
<dbReference type="PANTHER" id="PTHR30419:SF2">
    <property type="entry name" value="LYSR FAMILY TRANSCRIPTIONAL REGULATOR"/>
    <property type="match status" value="1"/>
</dbReference>
<evidence type="ECO:0000256" key="2">
    <source>
        <dbReference type="ARBA" id="ARBA00023015"/>
    </source>
</evidence>
<reference evidence="6 7" key="1">
    <citation type="submission" date="2023-07" db="EMBL/GenBank/DDBJ databases">
        <title>Sorghum-associated microbial communities from plants grown in Nebraska, USA.</title>
        <authorList>
            <person name="Schachtman D."/>
        </authorList>
    </citation>
    <scope>NUCLEOTIDE SEQUENCE [LARGE SCALE GENOMIC DNA]</scope>
    <source>
        <strain evidence="6 7">DS1781</strain>
    </source>
</reference>
<dbReference type="Pfam" id="PF03466">
    <property type="entry name" value="LysR_substrate"/>
    <property type="match status" value="1"/>
</dbReference>
<evidence type="ECO:0000256" key="4">
    <source>
        <dbReference type="ARBA" id="ARBA00023163"/>
    </source>
</evidence>
<keyword evidence="7" id="KW-1185">Reference proteome</keyword>
<dbReference type="GO" id="GO:0003677">
    <property type="term" value="F:DNA binding"/>
    <property type="evidence" value="ECO:0007669"/>
    <property type="project" value="UniProtKB-KW"/>
</dbReference>
<sequence>MGLSLQALGPGWLVLRWGTLGIPVQEEKRYLGTPIVPVRNFWPLMHDLDLTTLRLFVTVCEMRNIARAAELHHIVASAVSKRLAQLESTVGNALVERNRRGVVPTGAGEILLEHARALLAGQDRVARDMAAYGKGIKGQVRVLATVSSIAESLPDDIASFLQIPAHRDIRVDIEESLSRDLVRGIREGLAPVGVCWNAADLEGLQTRTYRSDRLAVIAPADHPLTRRRRVDFEQTLAFDHVGLPTNTAVHTMLARQAAIVGKPLSYRAVVSTFDACLRCVRANLGIAIVPREIAEPMASVYRLKFVALTDRWARRDFAICFNNEKQLSPAAGLLVAHLAKRAAARG</sequence>
<dbReference type="Gene3D" id="1.10.10.10">
    <property type="entry name" value="Winged helix-like DNA-binding domain superfamily/Winged helix DNA-binding domain"/>
    <property type="match status" value="1"/>
</dbReference>
<keyword evidence="4" id="KW-0804">Transcription</keyword>
<dbReference type="InterPro" id="IPR036388">
    <property type="entry name" value="WH-like_DNA-bd_sf"/>
</dbReference>
<dbReference type="InterPro" id="IPR000847">
    <property type="entry name" value="LysR_HTH_N"/>
</dbReference>
<dbReference type="PROSITE" id="PS50931">
    <property type="entry name" value="HTH_LYSR"/>
    <property type="match status" value="1"/>
</dbReference>
<gene>
    <name evidence="6" type="ORF">J2739_004392</name>
</gene>
<dbReference type="InterPro" id="IPR050950">
    <property type="entry name" value="HTH-type_LysR_regulators"/>
</dbReference>
<evidence type="ECO:0000256" key="3">
    <source>
        <dbReference type="ARBA" id="ARBA00023125"/>
    </source>
</evidence>
<proteinExistence type="inferred from homology"/>
<evidence type="ECO:0000313" key="7">
    <source>
        <dbReference type="Proteomes" id="UP001184230"/>
    </source>
</evidence>